<feature type="domain" description="Glyoxalase-like" evidence="1">
    <location>
        <begin position="108"/>
        <end position="201"/>
    </location>
</feature>
<organism evidence="2 3">
    <name type="scientific">[Mycobacterium] manitobense</name>
    <dbReference type="NCBI Taxonomy" id="190147"/>
    <lineage>
        <taxon>Bacteria</taxon>
        <taxon>Bacillati</taxon>
        <taxon>Actinomycetota</taxon>
        <taxon>Actinomycetes</taxon>
        <taxon>Mycobacteriales</taxon>
        <taxon>Mycobacteriaceae</taxon>
        <taxon>Mycolicibacterium</taxon>
    </lineage>
</organism>
<dbReference type="InterPro" id="IPR029068">
    <property type="entry name" value="Glyas_Bleomycin-R_OHBP_Dase"/>
</dbReference>
<evidence type="ECO:0000313" key="3">
    <source>
        <dbReference type="Proteomes" id="UP001140293"/>
    </source>
</evidence>
<dbReference type="PANTHER" id="PTHR35908">
    <property type="entry name" value="HYPOTHETICAL FUSION PROTEIN"/>
    <property type="match status" value="1"/>
</dbReference>
<reference evidence="2" key="2">
    <citation type="journal article" date="2022" name="BMC Genomics">
        <title>Comparative genome analysis of mycobacteria focusing on tRNA and non-coding RNA.</title>
        <authorList>
            <person name="Behra P.R.K."/>
            <person name="Pettersson B.M.F."/>
            <person name="Ramesh M."/>
            <person name="Das S."/>
            <person name="Dasgupta S."/>
            <person name="Kirsebom L.A."/>
        </authorList>
    </citation>
    <scope>NUCLEOTIDE SEQUENCE</scope>
    <source>
        <strain evidence="2">DSM 44615</strain>
    </source>
</reference>
<evidence type="ECO:0000259" key="1">
    <source>
        <dbReference type="Pfam" id="PF18029"/>
    </source>
</evidence>
<protein>
    <recommendedName>
        <fullName evidence="1">Glyoxalase-like domain-containing protein</fullName>
    </recommendedName>
</protein>
<dbReference type="PANTHER" id="PTHR35908:SF1">
    <property type="entry name" value="CONSERVED PROTEIN"/>
    <property type="match status" value="1"/>
</dbReference>
<name>A0A9X3BYA3_9MYCO</name>
<proteinExistence type="predicted"/>
<feature type="domain" description="Glyoxalase-like" evidence="1">
    <location>
        <begin position="8"/>
        <end position="91"/>
    </location>
</feature>
<dbReference type="AlphaFoldDB" id="A0A9X3BYA3"/>
<reference evidence="2" key="1">
    <citation type="submission" date="2020-07" db="EMBL/GenBank/DDBJ databases">
        <authorList>
            <person name="Pettersson B.M.F."/>
            <person name="Behra P.R.K."/>
            <person name="Ramesh M."/>
            <person name="Das S."/>
            <person name="Dasgupta S."/>
            <person name="Kirsebom L.A."/>
        </authorList>
    </citation>
    <scope>NUCLEOTIDE SEQUENCE</scope>
    <source>
        <strain evidence="2">DSM 44615</strain>
    </source>
</reference>
<gene>
    <name evidence="2" type="ORF">H7I41_25255</name>
</gene>
<evidence type="ECO:0000313" key="2">
    <source>
        <dbReference type="EMBL" id="MCV7173236.1"/>
    </source>
</evidence>
<dbReference type="Pfam" id="PF18029">
    <property type="entry name" value="Glyoxalase_6"/>
    <property type="match status" value="2"/>
</dbReference>
<accession>A0A9X3BYA3</accession>
<dbReference type="SUPFAM" id="SSF54593">
    <property type="entry name" value="Glyoxalase/Bleomycin resistance protein/Dihydroxybiphenyl dioxygenase"/>
    <property type="match status" value="1"/>
</dbReference>
<dbReference type="EMBL" id="JACKSJ010000235">
    <property type="protein sequence ID" value="MCV7173236.1"/>
    <property type="molecule type" value="Genomic_DNA"/>
</dbReference>
<comment type="caution">
    <text evidence="2">The sequence shown here is derived from an EMBL/GenBank/DDBJ whole genome shotgun (WGS) entry which is preliminary data.</text>
</comment>
<sequence>MSVVLGPIAVDAADPAALREFWAGVLGVRQQQRWLHFQPQQQGPKAVKNRVHLDVRVDDPDRLIALGARLIAAHLPGWVTLADIEGNEFCAFPEPALPPDAPAEAFAVCTDSDRPEALAAWWAPLVGARVDDGPDGTPRWLRGCAGWEGLIWKFVRVDDERVGPNRWRPTVVRGAGHLVAAGAVEDGPDQLFDPQGNEVSVARSATSAG</sequence>
<dbReference type="Gene3D" id="3.10.180.10">
    <property type="entry name" value="2,3-Dihydroxybiphenyl 1,2-Dioxygenase, domain 1"/>
    <property type="match status" value="2"/>
</dbReference>
<keyword evidence="3" id="KW-1185">Reference proteome</keyword>
<dbReference type="Proteomes" id="UP001140293">
    <property type="component" value="Unassembled WGS sequence"/>
</dbReference>
<dbReference type="RefSeq" id="WP_264015404.1">
    <property type="nucleotide sequence ID" value="NZ_JACKSJ010000235.1"/>
</dbReference>
<dbReference type="InterPro" id="IPR041581">
    <property type="entry name" value="Glyoxalase_6"/>
</dbReference>